<dbReference type="AlphaFoldDB" id="A3VL43"/>
<dbReference type="InterPro" id="IPR029058">
    <property type="entry name" value="AB_hydrolase_fold"/>
</dbReference>
<keyword evidence="3" id="KW-1185">Reference proteome</keyword>
<name>A3VL43_9RHOB</name>
<dbReference type="InterPro" id="IPR000073">
    <property type="entry name" value="AB_hydrolase_1"/>
</dbReference>
<protein>
    <submittedName>
        <fullName evidence="2">Hydrolase, alpha/beta fold family protein</fullName>
    </submittedName>
</protein>
<dbReference type="Pfam" id="PF12146">
    <property type="entry name" value="Hydrolase_4"/>
    <property type="match status" value="1"/>
</dbReference>
<dbReference type="Proteomes" id="UP000002931">
    <property type="component" value="Unassembled WGS sequence"/>
</dbReference>
<feature type="non-terminal residue" evidence="2">
    <location>
        <position position="301"/>
    </location>
</feature>
<sequence length="301" mass="33201">MDDAPLFDDVAEGPKGGRAYWLTCPDGVKIRLAHWPKSGRRKARGTVLLFPGRTEYAEKYGPAAAEFAAQGYGMIAVDWRGQGIADRVAEDKLLGHVADFDDYQVDVDTVMATVAELDLPKPYYLIGHSMGGCIGLRALHRNLPVNAAVFSAPMWGIGLATWLRPVAWSLSWLTHSFGDGTKLSPATKREGYVQIAPFDDNQLTKDPEMWAFMQRQLVAHPELALGGPSVTWLYLALRETASLARTPPPAIPTLTFLGADERIVATEPVHKVMEHWENGELVVVPKAEHEIMMEVPDTRAM</sequence>
<proteinExistence type="predicted"/>
<evidence type="ECO:0000259" key="1">
    <source>
        <dbReference type="Pfam" id="PF12146"/>
    </source>
</evidence>
<accession>A3VL43</accession>
<dbReference type="GO" id="GO:0016787">
    <property type="term" value="F:hydrolase activity"/>
    <property type="evidence" value="ECO:0007669"/>
    <property type="project" value="UniProtKB-KW"/>
</dbReference>
<comment type="caution">
    <text evidence="2">The sequence shown here is derived from an EMBL/GenBank/DDBJ whole genome shotgun (WGS) entry which is preliminary data.</text>
</comment>
<dbReference type="SUPFAM" id="SSF53474">
    <property type="entry name" value="alpha/beta-Hydrolases"/>
    <property type="match status" value="1"/>
</dbReference>
<dbReference type="InterPro" id="IPR051044">
    <property type="entry name" value="MAG_DAG_Lipase"/>
</dbReference>
<dbReference type="Gene3D" id="3.40.50.1820">
    <property type="entry name" value="alpha/beta hydrolase"/>
    <property type="match status" value="1"/>
</dbReference>
<keyword evidence="2" id="KW-0378">Hydrolase</keyword>
<dbReference type="InterPro" id="IPR022742">
    <property type="entry name" value="Hydrolase_4"/>
</dbReference>
<dbReference type="OrthoDB" id="9788260at2"/>
<reference evidence="2 3" key="1">
    <citation type="journal article" date="2010" name="J. Bacteriol.">
        <title>Genome sequences of Pelagibaca bermudensis HTCC2601T and Maritimibacter alkaliphilus HTCC2654T, the type strains of two marine Roseobacter genera.</title>
        <authorList>
            <person name="Thrash J.C."/>
            <person name="Cho J.C."/>
            <person name="Ferriera S."/>
            <person name="Johnson J."/>
            <person name="Vergin K.L."/>
            <person name="Giovannoni S.J."/>
        </authorList>
    </citation>
    <scope>NUCLEOTIDE SEQUENCE [LARGE SCALE GENOMIC DNA]</scope>
    <source>
        <strain evidence="2 3">HTCC2654</strain>
    </source>
</reference>
<dbReference type="PANTHER" id="PTHR11614">
    <property type="entry name" value="PHOSPHOLIPASE-RELATED"/>
    <property type="match status" value="1"/>
</dbReference>
<dbReference type="RefSeq" id="WP_008329423.1">
    <property type="nucleotide sequence ID" value="NZ_CH902578.1"/>
</dbReference>
<evidence type="ECO:0000313" key="2">
    <source>
        <dbReference type="EMBL" id="EAQ11093.1"/>
    </source>
</evidence>
<dbReference type="HOGENOM" id="CLU_026209_10_1_5"/>
<dbReference type="EMBL" id="AAMT01000020">
    <property type="protein sequence ID" value="EAQ11093.1"/>
    <property type="molecule type" value="Genomic_DNA"/>
</dbReference>
<dbReference type="STRING" id="314271.RB2654_05395"/>
<gene>
    <name evidence="2" type="ORF">RB2654_05395</name>
</gene>
<dbReference type="ESTHER" id="9rhob-a3vl43">
    <property type="family name" value="Monoglyceridelipase_lysophospholip"/>
</dbReference>
<feature type="domain" description="Serine aminopeptidase S33" evidence="1">
    <location>
        <begin position="42"/>
        <end position="294"/>
    </location>
</feature>
<evidence type="ECO:0000313" key="3">
    <source>
        <dbReference type="Proteomes" id="UP000002931"/>
    </source>
</evidence>
<dbReference type="PRINTS" id="PR00111">
    <property type="entry name" value="ABHYDROLASE"/>
</dbReference>
<dbReference type="eggNOG" id="COG2267">
    <property type="taxonomic scope" value="Bacteria"/>
</dbReference>
<organism evidence="2 3">
    <name type="scientific">Maritimibacter alkaliphilus HTCC2654</name>
    <dbReference type="NCBI Taxonomy" id="314271"/>
    <lineage>
        <taxon>Bacteria</taxon>
        <taxon>Pseudomonadati</taxon>
        <taxon>Pseudomonadota</taxon>
        <taxon>Alphaproteobacteria</taxon>
        <taxon>Rhodobacterales</taxon>
        <taxon>Roseobacteraceae</taxon>
        <taxon>Maritimibacter</taxon>
    </lineage>
</organism>